<dbReference type="Proteomes" id="UP001319121">
    <property type="component" value="Chromosome"/>
</dbReference>
<evidence type="ECO:0000313" key="2">
    <source>
        <dbReference type="EMBL" id="BBJ00081.1"/>
    </source>
</evidence>
<dbReference type="KEGG" id="fku:FGKAn22_17730"/>
<name>A0AAN1T1A2_9PROT</name>
<evidence type="ECO:0000313" key="3">
    <source>
        <dbReference type="Proteomes" id="UP001319121"/>
    </source>
</evidence>
<proteinExistence type="predicted"/>
<dbReference type="EMBL" id="AP019536">
    <property type="protein sequence ID" value="BBJ00081.1"/>
    <property type="molecule type" value="Genomic_DNA"/>
</dbReference>
<sequence length="113" mass="11656">MNNHAMASVLLAMLFGAHPAIAANGKVTISSPAEGATVAAGQKIKLSYMADTGYEGDHLHLNVDGKRMDVIRQLKGTVEVDALAPGKHKLCLAVNTKGHVPTGPGACVNVTAK</sequence>
<evidence type="ECO:0000256" key="1">
    <source>
        <dbReference type="SAM" id="SignalP"/>
    </source>
</evidence>
<dbReference type="AlphaFoldDB" id="A0AAN1T1A2"/>
<gene>
    <name evidence="2" type="ORF">FGKAn22_17730</name>
</gene>
<keyword evidence="3" id="KW-1185">Reference proteome</keyword>
<dbReference type="RefSeq" id="WP_212785333.1">
    <property type="nucleotide sequence ID" value="NZ_AP019536.1"/>
</dbReference>
<protein>
    <submittedName>
        <fullName evidence="2">Uncharacterized protein</fullName>
    </submittedName>
</protein>
<reference evidence="2 3" key="1">
    <citation type="submission" date="2019-03" db="EMBL/GenBank/DDBJ databases">
        <title>Complete genome sequence of Ferrigenium kumadai strain An22, a microaerophilic iron-oxidizing bacterium isolated from a paddy field soil.</title>
        <authorList>
            <person name="Watanabe T."/>
            <person name="Asakawa S."/>
        </authorList>
    </citation>
    <scope>NUCLEOTIDE SEQUENCE [LARGE SCALE GENOMIC DNA]</scope>
    <source>
        <strain evidence="2 3">An22</strain>
    </source>
</reference>
<feature type="signal peptide" evidence="1">
    <location>
        <begin position="1"/>
        <end position="22"/>
    </location>
</feature>
<feature type="chain" id="PRO_5042959688" evidence="1">
    <location>
        <begin position="23"/>
        <end position="113"/>
    </location>
</feature>
<accession>A0AAN1T1A2</accession>
<keyword evidence="1" id="KW-0732">Signal</keyword>
<organism evidence="2 3">
    <name type="scientific">Ferrigenium kumadai</name>
    <dbReference type="NCBI Taxonomy" id="1682490"/>
    <lineage>
        <taxon>Bacteria</taxon>
        <taxon>Pseudomonadati</taxon>
        <taxon>Pseudomonadota</taxon>
        <taxon>Betaproteobacteria</taxon>
        <taxon>Nitrosomonadales</taxon>
        <taxon>Gallionellaceae</taxon>
        <taxon>Ferrigenium</taxon>
    </lineage>
</organism>